<evidence type="ECO:0000259" key="3">
    <source>
        <dbReference type="Pfam" id="PF07786"/>
    </source>
</evidence>
<keyword evidence="2" id="KW-1133">Transmembrane helix</keyword>
<organism evidence="4 5">
    <name type="scientific">Crystallibacter crystallopoietes</name>
    <dbReference type="NCBI Taxonomy" id="37928"/>
    <lineage>
        <taxon>Bacteria</taxon>
        <taxon>Bacillati</taxon>
        <taxon>Actinomycetota</taxon>
        <taxon>Actinomycetes</taxon>
        <taxon>Micrococcales</taxon>
        <taxon>Micrococcaceae</taxon>
        <taxon>Crystallibacter</taxon>
    </lineage>
</organism>
<keyword evidence="5" id="KW-1185">Reference proteome</keyword>
<dbReference type="Proteomes" id="UP000181917">
    <property type="component" value="Unassembled WGS sequence"/>
</dbReference>
<feature type="transmembrane region" description="Helical" evidence="2">
    <location>
        <begin position="122"/>
        <end position="140"/>
    </location>
</feature>
<dbReference type="Pfam" id="PF07786">
    <property type="entry name" value="HGSNAT_cat"/>
    <property type="match status" value="1"/>
</dbReference>
<dbReference type="AlphaFoldDB" id="A0A1H1CSM8"/>
<sequence>MSKAADPNQGGEPSPSRNIGKLRLPRVKGVDAARCVALLGMLAVNVLPAETFREEPTLTTLLLAGRASALFAVLAGVSLAFISGGRHRFRDRPLLVSKAGLAVRAVLVLCLGLGIAYADPGVAIILAYYGVMFLLAVPLLGLPPWALAALAVGFATVAPALLVGLQGRLPVLETVNPTVTDVVADPIGTAGLLTFTGFYPALPWMAYLCAGLAIGRLDLSSRRTAAWLLAGGILLAAAAWAVSAFLLGTGGGFDRLVASSPGDNPRDVKDVLIYGAGEGLPGRSWWWLAVTAPYSSMPPELLHTIGTSAAVLGLILLLGKTFDPIIGVLAPAGSMTLTLYSAHLLFMASGILGDRPFASLAVQSGAAVIFAVIWHSSRGKGPLEAALGAASGRVRTRVGTAGSGPS</sequence>
<evidence type="ECO:0000256" key="2">
    <source>
        <dbReference type="SAM" id="Phobius"/>
    </source>
</evidence>
<evidence type="ECO:0000256" key="1">
    <source>
        <dbReference type="SAM" id="MobiDB-lite"/>
    </source>
</evidence>
<feature type="transmembrane region" description="Helical" evidence="2">
    <location>
        <begin position="187"/>
        <end position="214"/>
    </location>
</feature>
<feature type="transmembrane region" description="Helical" evidence="2">
    <location>
        <begin position="94"/>
        <end position="116"/>
    </location>
</feature>
<feature type="transmembrane region" description="Helical" evidence="2">
    <location>
        <begin position="325"/>
        <end position="351"/>
    </location>
</feature>
<dbReference type="InterPro" id="IPR012429">
    <property type="entry name" value="HGSNAT_cat"/>
</dbReference>
<dbReference type="STRING" id="37928.SAMN04489742_2069"/>
<keyword evidence="2" id="KW-0812">Transmembrane</keyword>
<dbReference type="OrthoDB" id="4966979at2"/>
<dbReference type="EMBL" id="FNKH01000002">
    <property type="protein sequence ID" value="SDQ67224.1"/>
    <property type="molecule type" value="Genomic_DNA"/>
</dbReference>
<feature type="transmembrane region" description="Helical" evidence="2">
    <location>
        <begin position="147"/>
        <end position="167"/>
    </location>
</feature>
<name>A0A1H1CSM8_9MICC</name>
<accession>A0A1H1CSM8</accession>
<feature type="transmembrane region" description="Helical" evidence="2">
    <location>
        <begin position="226"/>
        <end position="247"/>
    </location>
</feature>
<reference evidence="4 5" key="1">
    <citation type="submission" date="2016-10" db="EMBL/GenBank/DDBJ databases">
        <authorList>
            <person name="de Groot N.N."/>
        </authorList>
    </citation>
    <scope>NUCLEOTIDE SEQUENCE [LARGE SCALE GENOMIC DNA]</scope>
    <source>
        <strain evidence="4 5">DSM 20117</strain>
    </source>
</reference>
<dbReference type="RefSeq" id="WP_083339686.1">
    <property type="nucleotide sequence ID" value="NZ_CP018863.1"/>
</dbReference>
<feature type="region of interest" description="Disordered" evidence="1">
    <location>
        <begin position="1"/>
        <end position="20"/>
    </location>
</feature>
<evidence type="ECO:0000313" key="5">
    <source>
        <dbReference type="Proteomes" id="UP000181917"/>
    </source>
</evidence>
<evidence type="ECO:0000313" key="4">
    <source>
        <dbReference type="EMBL" id="SDQ67224.1"/>
    </source>
</evidence>
<protein>
    <recommendedName>
        <fullName evidence="3">Heparan-alpha-glucosaminide N-acetyltransferase catalytic domain-containing protein</fullName>
    </recommendedName>
</protein>
<gene>
    <name evidence="4" type="ORF">SAMN04489742_2069</name>
</gene>
<keyword evidence="2" id="KW-0472">Membrane</keyword>
<feature type="domain" description="Heparan-alpha-glucosaminide N-acetyltransferase catalytic" evidence="3">
    <location>
        <begin position="26"/>
        <end position="221"/>
    </location>
</feature>
<feature type="transmembrane region" description="Helical" evidence="2">
    <location>
        <begin position="61"/>
        <end position="82"/>
    </location>
</feature>
<proteinExistence type="predicted"/>
<feature type="transmembrane region" description="Helical" evidence="2">
    <location>
        <begin position="301"/>
        <end position="318"/>
    </location>
</feature>
<feature type="transmembrane region" description="Helical" evidence="2">
    <location>
        <begin position="357"/>
        <end position="374"/>
    </location>
</feature>